<accession>A0AAV2PNX1</accession>
<gene>
    <name evidence="5" type="ORF">MNOR_LOCUS2870</name>
</gene>
<keyword evidence="2" id="KW-0802">TPR repeat</keyword>
<dbReference type="SMART" id="SM00028">
    <property type="entry name" value="TPR"/>
    <property type="match status" value="3"/>
</dbReference>
<protein>
    <recommendedName>
        <fullName evidence="4">K Homology domain-containing protein</fullName>
    </recommendedName>
</protein>
<proteinExistence type="predicted"/>
<dbReference type="PANTHER" id="PTHR23184">
    <property type="entry name" value="TETRATRICOPEPTIDE REPEAT PROTEIN 14"/>
    <property type="match status" value="1"/>
</dbReference>
<evidence type="ECO:0000313" key="6">
    <source>
        <dbReference type="Proteomes" id="UP001497623"/>
    </source>
</evidence>
<dbReference type="PROSITE" id="PS50084">
    <property type="entry name" value="KH_TYPE_1"/>
    <property type="match status" value="3"/>
</dbReference>
<dbReference type="InterPro" id="IPR004087">
    <property type="entry name" value="KH_dom"/>
</dbReference>
<dbReference type="Gene3D" id="1.25.40.10">
    <property type="entry name" value="Tetratricopeptide repeat domain"/>
    <property type="match status" value="1"/>
</dbReference>
<dbReference type="InterPro" id="IPR004088">
    <property type="entry name" value="KH_dom_type_1"/>
</dbReference>
<feature type="domain" description="K Homology" evidence="4">
    <location>
        <begin position="16"/>
        <end position="84"/>
    </location>
</feature>
<feature type="domain" description="K Homology" evidence="4">
    <location>
        <begin position="91"/>
        <end position="162"/>
    </location>
</feature>
<feature type="repeat" description="TPR" evidence="2">
    <location>
        <begin position="788"/>
        <end position="821"/>
    </location>
</feature>
<feature type="non-terminal residue" evidence="5">
    <location>
        <position position="872"/>
    </location>
</feature>
<organism evidence="5 6">
    <name type="scientific">Meganyctiphanes norvegica</name>
    <name type="common">Northern krill</name>
    <name type="synonym">Thysanopoda norvegica</name>
    <dbReference type="NCBI Taxonomy" id="48144"/>
    <lineage>
        <taxon>Eukaryota</taxon>
        <taxon>Metazoa</taxon>
        <taxon>Ecdysozoa</taxon>
        <taxon>Arthropoda</taxon>
        <taxon>Crustacea</taxon>
        <taxon>Multicrustacea</taxon>
        <taxon>Malacostraca</taxon>
        <taxon>Eumalacostraca</taxon>
        <taxon>Eucarida</taxon>
        <taxon>Euphausiacea</taxon>
        <taxon>Euphausiidae</taxon>
        <taxon>Meganyctiphanes</taxon>
    </lineage>
</organism>
<dbReference type="CDD" id="cd22432">
    <property type="entry name" value="KH-I_HNRNPK_rpt1"/>
    <property type="match status" value="1"/>
</dbReference>
<evidence type="ECO:0000256" key="2">
    <source>
        <dbReference type="PROSITE-ProRule" id="PRU00339"/>
    </source>
</evidence>
<dbReference type="PROSITE" id="PS50005">
    <property type="entry name" value="TPR"/>
    <property type="match status" value="2"/>
</dbReference>
<keyword evidence="1" id="KW-0694">RNA-binding</keyword>
<feature type="region of interest" description="Disordered" evidence="3">
    <location>
        <begin position="223"/>
        <end position="256"/>
    </location>
</feature>
<dbReference type="AlphaFoldDB" id="A0AAV2PNX1"/>
<dbReference type="GO" id="GO:0010468">
    <property type="term" value="P:regulation of gene expression"/>
    <property type="evidence" value="ECO:0007669"/>
    <property type="project" value="UniProtKB-ARBA"/>
</dbReference>
<keyword evidence="6" id="KW-1185">Reference proteome</keyword>
<dbReference type="InterPro" id="IPR039190">
    <property type="entry name" value="TTC14"/>
</dbReference>
<evidence type="ECO:0000256" key="1">
    <source>
        <dbReference type="PROSITE-ProRule" id="PRU00117"/>
    </source>
</evidence>
<dbReference type="InterPro" id="IPR019734">
    <property type="entry name" value="TPR_rpt"/>
</dbReference>
<name>A0AAV2PNX1_MEGNR</name>
<feature type="repeat" description="TPR" evidence="2">
    <location>
        <begin position="754"/>
        <end position="787"/>
    </location>
</feature>
<dbReference type="GO" id="GO:0003723">
    <property type="term" value="F:RNA binding"/>
    <property type="evidence" value="ECO:0007669"/>
    <property type="project" value="UniProtKB-UniRule"/>
</dbReference>
<feature type="domain" description="K Homology" evidence="4">
    <location>
        <begin position="280"/>
        <end position="350"/>
    </location>
</feature>
<dbReference type="Pfam" id="PF00013">
    <property type="entry name" value="KH_1"/>
    <property type="match status" value="3"/>
</dbReference>
<dbReference type="PANTHER" id="PTHR23184:SF9">
    <property type="entry name" value="TETRATRICOPEPTIDE REPEAT PROTEIN 14"/>
    <property type="match status" value="1"/>
</dbReference>
<evidence type="ECO:0000313" key="5">
    <source>
        <dbReference type="EMBL" id="CAL4062813.1"/>
    </source>
</evidence>
<sequence length="872" mass="97447">MEMEVEIPLNCPLPSGEIELRLLIQSKTVGSVIGKEGQNISRLRNDNLVSIVIHDCPGPERLLTIKGSNDIVLKVLGEVLENQYEILKKNCWTDARVLVHQSQTGSIIGKDGQKIKELRDECGGPIKVYKHCCPQSTDCVIQIIGDRERTCSTIAKILELLKDSPINGVNKPYDPHNFNEFFANIYGGWGEATKGRLNPSMGWDIPTEIIPEDQMEHDFIKHNGPHSSQSTIGHRGPVCSPDRGPNLVKGPPDADFDGLMEFPKGKHSMSGNDTHDGDFPITSKKITIPIGTVGTVIGMGGYRIQKMRSDSGATIRIQNPNSEDPEYAVIISGSDLQIKHAQTLVQQSVCEYIGPKKARYATGIPNMHLKKVSDANTPGAMISQSGHVVVPHLMDYVTNAPSSSGDGCTTEIANSTQTASMGTSSQETFLRLNEPNFNVQENEELSKFNSELLSQAVSFHGHQLLQHLINQYGKRVQELDLNKVDYRTVYQARLPALRKQNVSERNEFLLLIKMKADLIYETKCEVLDSLRPPHPIEYEGYYRVMPPLEYFLDVSADVRKKCFLKSMKRGDLLYGQFLSHRSGKGTIKVLATAGGKHRSILNMDVFAKISNDDIKPNDKDKNIFGFWPCATNLLVEVLHVYDSEGGRSNFDIRVGTKGVTLHPYLNNKVTLGKVTESDTPPILLKMAGKKVNSFNECLQKSENFCNPRSIKYMSKKFSISLIGEYSSLMDSLKCNFRKSECYSSIGMQQYTQWAYSHVTEGVLFYKDGRIEEALNEFRIALSLDHENTEALVARGALFANQGDLVKAVCDFEHALKINPNHSNAKSYICETLLHLGRRHEEDMRYNGACELYIRCLEIDSTFSSAQKALEEV</sequence>
<evidence type="ECO:0000259" key="4">
    <source>
        <dbReference type="SMART" id="SM00322"/>
    </source>
</evidence>
<dbReference type="SUPFAM" id="SSF48452">
    <property type="entry name" value="TPR-like"/>
    <property type="match status" value="1"/>
</dbReference>
<dbReference type="InterPro" id="IPR011990">
    <property type="entry name" value="TPR-like_helical_dom_sf"/>
</dbReference>
<dbReference type="SUPFAM" id="SSF54791">
    <property type="entry name" value="Eukaryotic type KH-domain (KH-domain type I)"/>
    <property type="match status" value="3"/>
</dbReference>
<dbReference type="Proteomes" id="UP001497623">
    <property type="component" value="Unassembled WGS sequence"/>
</dbReference>
<dbReference type="EMBL" id="CAXKWB010000925">
    <property type="protein sequence ID" value="CAL4062813.1"/>
    <property type="molecule type" value="Genomic_DNA"/>
</dbReference>
<evidence type="ECO:0000256" key="3">
    <source>
        <dbReference type="SAM" id="MobiDB-lite"/>
    </source>
</evidence>
<dbReference type="InterPro" id="IPR036612">
    <property type="entry name" value="KH_dom_type_1_sf"/>
</dbReference>
<dbReference type="SMART" id="SM00322">
    <property type="entry name" value="KH"/>
    <property type="match status" value="3"/>
</dbReference>
<dbReference type="Gene3D" id="3.30.1370.10">
    <property type="entry name" value="K Homology domain, type 1"/>
    <property type="match status" value="3"/>
</dbReference>
<comment type="caution">
    <text evidence="5">The sequence shown here is derived from an EMBL/GenBank/DDBJ whole genome shotgun (WGS) entry which is preliminary data.</text>
</comment>
<reference evidence="5 6" key="1">
    <citation type="submission" date="2024-05" db="EMBL/GenBank/DDBJ databases">
        <authorList>
            <person name="Wallberg A."/>
        </authorList>
    </citation>
    <scope>NUCLEOTIDE SEQUENCE [LARGE SCALE GENOMIC DNA]</scope>
</reference>